<dbReference type="EMBL" id="VJMH01005237">
    <property type="protein sequence ID" value="KAF0698484.1"/>
    <property type="molecule type" value="Genomic_DNA"/>
</dbReference>
<dbReference type="OrthoDB" id="74205at2759"/>
<accession>A0A485KT85</accession>
<feature type="region of interest" description="Disordered" evidence="1">
    <location>
        <begin position="48"/>
        <end position="81"/>
    </location>
</feature>
<sequence>MSASSSSSPKMTARCLYRNKICENVRALKKNGQLHSLCEFHRLKANSNQRKLEKKKRDLPLHHHSPRHPSAAGDTKKKPGIKELWLSPSDVDYSSEEGDEDVVFWVQPVRLAPPPMCVEHILDHYEV</sequence>
<evidence type="ECO:0000313" key="4">
    <source>
        <dbReference type="Proteomes" id="UP000332933"/>
    </source>
</evidence>
<gene>
    <name evidence="3" type="primary">Aste57867_10907</name>
    <name evidence="2" type="ORF">As57867_010867</name>
    <name evidence="3" type="ORF">ASTE57867_10907</name>
</gene>
<evidence type="ECO:0000256" key="1">
    <source>
        <dbReference type="SAM" id="MobiDB-lite"/>
    </source>
</evidence>
<reference evidence="3 4" key="1">
    <citation type="submission" date="2019-03" db="EMBL/GenBank/DDBJ databases">
        <authorList>
            <person name="Gaulin E."/>
            <person name="Dumas B."/>
        </authorList>
    </citation>
    <scope>NUCLEOTIDE SEQUENCE [LARGE SCALE GENOMIC DNA]</scope>
    <source>
        <strain evidence="3">CBS 568.67</strain>
    </source>
</reference>
<name>A0A485KT85_9STRA</name>
<reference evidence="2" key="2">
    <citation type="submission" date="2019-06" db="EMBL/GenBank/DDBJ databases">
        <title>Genomics analysis of Aphanomyces spp. identifies a new class of oomycete effector associated with host adaptation.</title>
        <authorList>
            <person name="Gaulin E."/>
        </authorList>
    </citation>
    <scope>NUCLEOTIDE SEQUENCE</scope>
    <source>
        <strain evidence="2">CBS 578.67</strain>
    </source>
</reference>
<keyword evidence="4" id="KW-1185">Reference proteome</keyword>
<proteinExistence type="predicted"/>
<dbReference type="Proteomes" id="UP000332933">
    <property type="component" value="Unassembled WGS sequence"/>
</dbReference>
<dbReference type="EMBL" id="CAADRA010005258">
    <property type="protein sequence ID" value="VFT87775.1"/>
    <property type="molecule type" value="Genomic_DNA"/>
</dbReference>
<dbReference type="AlphaFoldDB" id="A0A485KT85"/>
<evidence type="ECO:0000313" key="3">
    <source>
        <dbReference type="EMBL" id="VFT87775.1"/>
    </source>
</evidence>
<evidence type="ECO:0000313" key="2">
    <source>
        <dbReference type="EMBL" id="KAF0698484.1"/>
    </source>
</evidence>
<protein>
    <submittedName>
        <fullName evidence="3">Aste57867_10907 protein</fullName>
    </submittedName>
</protein>
<organism evidence="3 4">
    <name type="scientific">Aphanomyces stellatus</name>
    <dbReference type="NCBI Taxonomy" id="120398"/>
    <lineage>
        <taxon>Eukaryota</taxon>
        <taxon>Sar</taxon>
        <taxon>Stramenopiles</taxon>
        <taxon>Oomycota</taxon>
        <taxon>Saprolegniomycetes</taxon>
        <taxon>Saprolegniales</taxon>
        <taxon>Verrucalvaceae</taxon>
        <taxon>Aphanomyces</taxon>
    </lineage>
</organism>